<accession>A0A4R8V0F7</accession>
<dbReference type="STRING" id="1424659.SAMN05216368_11137"/>
<dbReference type="InterPro" id="IPR036388">
    <property type="entry name" value="WH-like_DNA-bd_sf"/>
</dbReference>
<proteinExistence type="predicted"/>
<dbReference type="PROSITE" id="PS51078">
    <property type="entry name" value="ICLR_ED"/>
    <property type="match status" value="1"/>
</dbReference>
<dbReference type="GO" id="GO:0003677">
    <property type="term" value="F:DNA binding"/>
    <property type="evidence" value="ECO:0007669"/>
    <property type="project" value="UniProtKB-KW"/>
</dbReference>
<dbReference type="GO" id="GO:0003700">
    <property type="term" value="F:DNA-binding transcription factor activity"/>
    <property type="evidence" value="ECO:0007669"/>
    <property type="project" value="TreeGrafter"/>
</dbReference>
<dbReference type="Gene3D" id="3.30.450.40">
    <property type="match status" value="1"/>
</dbReference>
<dbReference type="Pfam" id="PF01614">
    <property type="entry name" value="IclR_C"/>
    <property type="match status" value="1"/>
</dbReference>
<dbReference type="InterPro" id="IPR029016">
    <property type="entry name" value="GAF-like_dom_sf"/>
</dbReference>
<evidence type="ECO:0000313" key="6">
    <source>
        <dbReference type="EMBL" id="SDO14100.1"/>
    </source>
</evidence>
<dbReference type="PANTHER" id="PTHR30136">
    <property type="entry name" value="HELIX-TURN-HELIX TRANSCRIPTIONAL REGULATOR, ICLR FAMILY"/>
    <property type="match status" value="1"/>
</dbReference>
<name>A0A4R8V0F7_9MICO</name>
<evidence type="ECO:0000256" key="1">
    <source>
        <dbReference type="ARBA" id="ARBA00023015"/>
    </source>
</evidence>
<dbReference type="InterPro" id="IPR005471">
    <property type="entry name" value="Tscrpt_reg_IclR_N"/>
</dbReference>
<reference evidence="6 8" key="1">
    <citation type="submission" date="2016-10" db="EMBL/GenBank/DDBJ databases">
        <authorList>
            <person name="Varghese N."/>
            <person name="Submissions S."/>
        </authorList>
    </citation>
    <scope>NUCLEOTIDE SEQUENCE [LARGE SCALE GENOMIC DNA]</scope>
    <source>
        <strain evidence="6 8">CGMCC 1.11215</strain>
    </source>
</reference>
<evidence type="ECO:0000256" key="2">
    <source>
        <dbReference type="ARBA" id="ARBA00023125"/>
    </source>
</evidence>
<dbReference type="EMBL" id="SOFD01000036">
    <property type="protein sequence ID" value="TFB74272.1"/>
    <property type="molecule type" value="Genomic_DNA"/>
</dbReference>
<dbReference type="PANTHER" id="PTHR30136:SF24">
    <property type="entry name" value="HTH-TYPE TRANSCRIPTIONAL REPRESSOR ALLR"/>
    <property type="match status" value="1"/>
</dbReference>
<dbReference type="SMART" id="SM00346">
    <property type="entry name" value="HTH_ICLR"/>
    <property type="match status" value="1"/>
</dbReference>
<dbReference type="EMBL" id="FNIB01000011">
    <property type="protein sequence ID" value="SDO14100.1"/>
    <property type="molecule type" value="Genomic_DNA"/>
</dbReference>
<keyword evidence="9" id="KW-1185">Reference proteome</keyword>
<dbReference type="Gene3D" id="1.10.10.10">
    <property type="entry name" value="Winged helix-like DNA-binding domain superfamily/Winged helix DNA-binding domain"/>
    <property type="match status" value="1"/>
</dbReference>
<dbReference type="Pfam" id="PF09339">
    <property type="entry name" value="HTH_IclR"/>
    <property type="match status" value="1"/>
</dbReference>
<organism evidence="6 8">
    <name type="scientific">Cryobacterium flavum</name>
    <dbReference type="NCBI Taxonomy" id="1424659"/>
    <lineage>
        <taxon>Bacteria</taxon>
        <taxon>Bacillati</taxon>
        <taxon>Actinomycetota</taxon>
        <taxon>Actinomycetes</taxon>
        <taxon>Micrococcales</taxon>
        <taxon>Microbacteriaceae</taxon>
        <taxon>Cryobacterium</taxon>
    </lineage>
</organism>
<dbReference type="Proteomes" id="UP000298252">
    <property type="component" value="Unassembled WGS sequence"/>
</dbReference>
<dbReference type="InterPro" id="IPR014757">
    <property type="entry name" value="Tscrpt_reg_IclR_C"/>
</dbReference>
<dbReference type="InterPro" id="IPR036390">
    <property type="entry name" value="WH_DNA-bd_sf"/>
</dbReference>
<dbReference type="GO" id="GO:0045892">
    <property type="term" value="P:negative regulation of DNA-templated transcription"/>
    <property type="evidence" value="ECO:0007669"/>
    <property type="project" value="TreeGrafter"/>
</dbReference>
<feature type="domain" description="IclR-ED" evidence="5">
    <location>
        <begin position="86"/>
        <end position="265"/>
    </location>
</feature>
<evidence type="ECO:0000313" key="8">
    <source>
        <dbReference type="Proteomes" id="UP000199639"/>
    </source>
</evidence>
<dbReference type="Proteomes" id="UP000199639">
    <property type="component" value="Unassembled WGS sequence"/>
</dbReference>
<keyword evidence="3" id="KW-0804">Transcription</keyword>
<protein>
    <submittedName>
        <fullName evidence="7">IclR family transcriptional regulator</fullName>
    </submittedName>
    <submittedName>
        <fullName evidence="6">Transcriptional regulator, IclR family</fullName>
    </submittedName>
</protein>
<keyword evidence="2" id="KW-0238">DNA-binding</keyword>
<sequence>MSGKPAQRLASGGGAAVDDRSVAARLFAILDAFATPAGATSFTLSLTAIAQRAGLPLSTTHRLVAEWVGWGGLTRQDNGQYSLGMKLWELGVQTPTARNLRTIALPYLEDLYETTREHVHLAILDGRDALYLEKLSGHHAVRLTSRVGARLPLHSTGVGLVLLAHAPTDVVQDYLATSLERFLPGTVTEPDAVRRRLAEIRLTGVARMSEEMTLGSSSIAAPIRDRTGLVVAAVSIVIRTTDTANPEQERAVRVAAQGVSRALGYRRAQQ</sequence>
<dbReference type="SUPFAM" id="SSF55781">
    <property type="entry name" value="GAF domain-like"/>
    <property type="match status" value="1"/>
</dbReference>
<evidence type="ECO:0000259" key="4">
    <source>
        <dbReference type="PROSITE" id="PS51077"/>
    </source>
</evidence>
<dbReference type="PROSITE" id="PS51077">
    <property type="entry name" value="HTH_ICLR"/>
    <property type="match status" value="1"/>
</dbReference>
<dbReference type="InterPro" id="IPR050707">
    <property type="entry name" value="HTH_MetabolicPath_Reg"/>
</dbReference>
<gene>
    <name evidence="7" type="ORF">E3O21_15920</name>
    <name evidence="6" type="ORF">SAMN05216368_11137</name>
</gene>
<reference evidence="7 9" key="2">
    <citation type="submission" date="2019-03" db="EMBL/GenBank/DDBJ databases">
        <title>Genomics of glacier-inhabiting Cryobacterium strains.</title>
        <authorList>
            <person name="Liu Q."/>
            <person name="Xin Y.-H."/>
        </authorList>
    </citation>
    <scope>NUCLEOTIDE SEQUENCE [LARGE SCALE GENOMIC DNA]</scope>
    <source>
        <strain evidence="7 9">Hh8</strain>
    </source>
</reference>
<dbReference type="AlphaFoldDB" id="A0A4R8V0F7"/>
<evidence type="ECO:0000256" key="3">
    <source>
        <dbReference type="ARBA" id="ARBA00023163"/>
    </source>
</evidence>
<keyword evidence="1" id="KW-0805">Transcription regulation</keyword>
<dbReference type="RefSeq" id="WP_092341577.1">
    <property type="nucleotide sequence ID" value="NZ_FNIB01000011.1"/>
</dbReference>
<evidence type="ECO:0000313" key="9">
    <source>
        <dbReference type="Proteomes" id="UP000298252"/>
    </source>
</evidence>
<evidence type="ECO:0000313" key="7">
    <source>
        <dbReference type="EMBL" id="TFB74272.1"/>
    </source>
</evidence>
<dbReference type="SUPFAM" id="SSF46785">
    <property type="entry name" value="Winged helix' DNA-binding domain"/>
    <property type="match status" value="1"/>
</dbReference>
<feature type="domain" description="HTH iclR-type" evidence="4">
    <location>
        <begin position="20"/>
        <end position="85"/>
    </location>
</feature>
<evidence type="ECO:0000259" key="5">
    <source>
        <dbReference type="PROSITE" id="PS51078"/>
    </source>
</evidence>